<evidence type="ECO:0000256" key="2">
    <source>
        <dbReference type="SAM" id="Phobius"/>
    </source>
</evidence>
<feature type="transmembrane region" description="Helical" evidence="2">
    <location>
        <begin position="6"/>
        <end position="26"/>
    </location>
</feature>
<keyword evidence="2" id="KW-1133">Transmembrane helix</keyword>
<accession>A0ABU0RP56</accession>
<gene>
    <name evidence="3" type="ORF">QFZ49_003715</name>
</gene>
<keyword evidence="2" id="KW-0812">Transmembrane</keyword>
<organism evidence="3 4">
    <name type="scientific">Streptomyces turgidiscabies</name>
    <dbReference type="NCBI Taxonomy" id="85558"/>
    <lineage>
        <taxon>Bacteria</taxon>
        <taxon>Bacillati</taxon>
        <taxon>Actinomycetota</taxon>
        <taxon>Actinomycetes</taxon>
        <taxon>Kitasatosporales</taxon>
        <taxon>Streptomycetaceae</taxon>
        <taxon>Streptomyces</taxon>
    </lineage>
</organism>
<dbReference type="RefSeq" id="WP_307627491.1">
    <property type="nucleotide sequence ID" value="NZ_JAUSZS010000004.1"/>
</dbReference>
<sequence>MTAVEWLIWGALVCLVFWAYQAIDIARHWRRAVCRKAAPQRVPHWARHGHLPPSTAKHGRHARR</sequence>
<comment type="caution">
    <text evidence="3">The sequence shown here is derived from an EMBL/GenBank/DDBJ whole genome shotgun (WGS) entry which is preliminary data.</text>
</comment>
<dbReference type="EMBL" id="JAUSZS010000004">
    <property type="protein sequence ID" value="MDQ0933775.1"/>
    <property type="molecule type" value="Genomic_DNA"/>
</dbReference>
<evidence type="ECO:0000256" key="1">
    <source>
        <dbReference type="SAM" id="MobiDB-lite"/>
    </source>
</evidence>
<protein>
    <submittedName>
        <fullName evidence="3">Uncharacterized protein</fullName>
    </submittedName>
</protein>
<name>A0ABU0RP56_9ACTN</name>
<keyword evidence="2" id="KW-0472">Membrane</keyword>
<dbReference type="Proteomes" id="UP001223072">
    <property type="component" value="Unassembled WGS sequence"/>
</dbReference>
<evidence type="ECO:0000313" key="3">
    <source>
        <dbReference type="EMBL" id="MDQ0933775.1"/>
    </source>
</evidence>
<reference evidence="3 4" key="1">
    <citation type="submission" date="2023-07" db="EMBL/GenBank/DDBJ databases">
        <title>Comparative genomics of wheat-associated soil bacteria to identify genetic determinants of phenazine resistance.</title>
        <authorList>
            <person name="Mouncey N."/>
        </authorList>
    </citation>
    <scope>NUCLEOTIDE SEQUENCE [LARGE SCALE GENOMIC DNA]</scope>
    <source>
        <strain evidence="3 4">W2I16</strain>
    </source>
</reference>
<feature type="region of interest" description="Disordered" evidence="1">
    <location>
        <begin position="45"/>
        <end position="64"/>
    </location>
</feature>
<evidence type="ECO:0000313" key="4">
    <source>
        <dbReference type="Proteomes" id="UP001223072"/>
    </source>
</evidence>
<keyword evidence="4" id="KW-1185">Reference proteome</keyword>
<proteinExistence type="predicted"/>